<dbReference type="InterPro" id="IPR050246">
    <property type="entry name" value="Class_II_FBP_aldolase"/>
</dbReference>
<comment type="catalytic activity">
    <reaction evidence="1">
        <text>beta-D-fructose 1,6-bisphosphate = D-glyceraldehyde 3-phosphate + dihydroxyacetone phosphate</text>
        <dbReference type="Rhea" id="RHEA:14729"/>
        <dbReference type="ChEBI" id="CHEBI:32966"/>
        <dbReference type="ChEBI" id="CHEBI:57642"/>
        <dbReference type="ChEBI" id="CHEBI:59776"/>
        <dbReference type="EC" id="4.1.2.13"/>
    </reaction>
</comment>
<accession>A0ABR4PBA6</accession>
<dbReference type="Proteomes" id="UP001629113">
    <property type="component" value="Unassembled WGS sequence"/>
</dbReference>
<evidence type="ECO:0000313" key="3">
    <source>
        <dbReference type="Proteomes" id="UP001629113"/>
    </source>
</evidence>
<dbReference type="PIRSF" id="PIRSF001359">
    <property type="entry name" value="F_bP_aldolase_II"/>
    <property type="match status" value="1"/>
</dbReference>
<evidence type="ECO:0000256" key="1">
    <source>
        <dbReference type="RuleBase" id="RU366023"/>
    </source>
</evidence>
<reference evidence="2 3" key="1">
    <citation type="submission" date="2024-06" db="EMBL/GenBank/DDBJ databases">
        <title>Complete genome of Phlyctema vagabunda strain 19-DSS-EL-015.</title>
        <authorList>
            <person name="Fiorenzani C."/>
        </authorList>
    </citation>
    <scope>NUCLEOTIDE SEQUENCE [LARGE SCALE GENOMIC DNA]</scope>
    <source>
        <strain evidence="2 3">19-DSS-EL-015</strain>
    </source>
</reference>
<gene>
    <name evidence="2" type="ORF">PVAG01_07030</name>
</gene>
<comment type="function">
    <text evidence="1">Catalyzes the aldol condensation of dihydroxyacetone phosphate (DHAP or glycerone-phosphate) with glyceraldehyde 3-phosphate (G3P) to form fructose 1,6-bisphosphate (FBP) in gluconeogenesis and the reverse reaction in glycolysis.</text>
</comment>
<proteinExistence type="inferred from homology"/>
<dbReference type="InterPro" id="IPR000771">
    <property type="entry name" value="FBA_II"/>
</dbReference>
<keyword evidence="1" id="KW-0479">Metal-binding</keyword>
<dbReference type="PANTHER" id="PTHR30304">
    <property type="entry name" value="D-TAGATOSE-1,6-BISPHOSPHATE ALDOLASE"/>
    <property type="match status" value="1"/>
</dbReference>
<keyword evidence="1" id="KW-0862">Zinc</keyword>
<sequence length="275" mass="30340">MSKQNRTVEILKNASRNSYGVLAAIVYNVEYITAYVRAAESRRSPLIILFFPSTLKQLPSLVYAARAAADLASVPISVHVDHAQDVEQIRQIATELPVDSIMIDMSHYEEEENLAKTKTLGALCHGNGKAIEAESGRIEGGEDGIADTAELEDVENFLAADIDILAPSIGNIHGDYGHRGPQLDLERLRQIRQQINGRVEIALHGTNDFTPQLMKECIAAGATKINVNKLLLEVWNVHLFRNVNKPLSQLIEDGIEILQKEVEHWMDIVGSSGKA</sequence>
<comment type="similarity">
    <text evidence="1">Belongs to the class II fructose-bisphosphate aldolase family.</text>
</comment>
<keyword evidence="1" id="KW-0324">Glycolysis</keyword>
<dbReference type="EC" id="4.1.2.13" evidence="1"/>
<dbReference type="Gene3D" id="3.20.20.70">
    <property type="entry name" value="Aldolase class I"/>
    <property type="match status" value="1"/>
</dbReference>
<dbReference type="InterPro" id="IPR013785">
    <property type="entry name" value="Aldolase_TIM"/>
</dbReference>
<dbReference type="SUPFAM" id="SSF51569">
    <property type="entry name" value="Aldolase"/>
    <property type="match status" value="1"/>
</dbReference>
<comment type="caution">
    <text evidence="2">The sequence shown here is derived from an EMBL/GenBank/DDBJ whole genome shotgun (WGS) entry which is preliminary data.</text>
</comment>
<keyword evidence="3" id="KW-1185">Reference proteome</keyword>
<organism evidence="2 3">
    <name type="scientific">Phlyctema vagabunda</name>
    <dbReference type="NCBI Taxonomy" id="108571"/>
    <lineage>
        <taxon>Eukaryota</taxon>
        <taxon>Fungi</taxon>
        <taxon>Dikarya</taxon>
        <taxon>Ascomycota</taxon>
        <taxon>Pezizomycotina</taxon>
        <taxon>Leotiomycetes</taxon>
        <taxon>Helotiales</taxon>
        <taxon>Dermateaceae</taxon>
        <taxon>Phlyctema</taxon>
    </lineage>
</organism>
<comment type="cofactor">
    <cofactor evidence="1">
        <name>Zn(2+)</name>
        <dbReference type="ChEBI" id="CHEBI:29105"/>
    </cofactor>
    <text evidence="1">Binds 2 Zn(2+) ions per subunit. One is catalytic and the other provides a structural contribution.</text>
</comment>
<comment type="pathway">
    <text evidence="1">Carbohydrate degradation; glycolysis; D-glyceraldehyde 3-phosphate and glycerone phosphate from D-glucose: step 4/4.</text>
</comment>
<dbReference type="EMBL" id="JBFCZG010000006">
    <property type="protein sequence ID" value="KAL3420585.1"/>
    <property type="molecule type" value="Genomic_DNA"/>
</dbReference>
<keyword evidence="1" id="KW-0456">Lyase</keyword>
<protein>
    <recommendedName>
        <fullName evidence="1">Fructose-bisphosphate aldolase</fullName>
        <shortName evidence="1">FBP aldolase</shortName>
        <ecNumber evidence="1">4.1.2.13</ecNumber>
    </recommendedName>
</protein>
<name>A0ABR4PBA6_9HELO</name>
<dbReference type="PANTHER" id="PTHR30304:SF0">
    <property type="entry name" value="D-TAGATOSE-1,6-BISPHOSPHATE ALDOLASE SUBUNIT GATY-RELATED"/>
    <property type="match status" value="1"/>
</dbReference>
<dbReference type="Pfam" id="PF01116">
    <property type="entry name" value="F_bP_aldolase"/>
    <property type="match status" value="1"/>
</dbReference>
<evidence type="ECO:0000313" key="2">
    <source>
        <dbReference type="EMBL" id="KAL3420585.1"/>
    </source>
</evidence>